<feature type="compositionally biased region" description="Basic and acidic residues" evidence="3">
    <location>
        <begin position="64"/>
        <end position="94"/>
    </location>
</feature>
<dbReference type="GO" id="GO:0016579">
    <property type="term" value="P:protein deubiquitination"/>
    <property type="evidence" value="ECO:0007669"/>
    <property type="project" value="InterPro"/>
</dbReference>
<dbReference type="EMBL" id="MDYQ01000029">
    <property type="protein sequence ID" value="PRP86598.1"/>
    <property type="molecule type" value="Genomic_DNA"/>
</dbReference>
<dbReference type="Pfam" id="PF00443">
    <property type="entry name" value="UCH"/>
    <property type="match status" value="1"/>
</dbReference>
<dbReference type="InParanoid" id="A0A2P6NRT8"/>
<dbReference type="Proteomes" id="UP000241769">
    <property type="component" value="Unassembled WGS sequence"/>
</dbReference>
<dbReference type="InterPro" id="IPR052398">
    <property type="entry name" value="Ubiquitin_hydrolase_53/54"/>
</dbReference>
<accession>A0A2P6NRT8</accession>
<comment type="caution">
    <text evidence="5">The sequence shown here is derived from an EMBL/GenBank/DDBJ whole genome shotgun (WGS) entry which is preliminary data.</text>
</comment>
<evidence type="ECO:0000256" key="1">
    <source>
        <dbReference type="ARBA" id="ARBA00022786"/>
    </source>
</evidence>
<evidence type="ECO:0000313" key="6">
    <source>
        <dbReference type="Proteomes" id="UP000241769"/>
    </source>
</evidence>
<dbReference type="InterPro" id="IPR001394">
    <property type="entry name" value="Peptidase_C19_UCH"/>
</dbReference>
<dbReference type="PROSITE" id="PS50235">
    <property type="entry name" value="USP_3"/>
    <property type="match status" value="1"/>
</dbReference>
<name>A0A2P6NRT8_9EUKA</name>
<dbReference type="PANTHER" id="PTHR22975:SF9">
    <property type="entry name" value="ECHINUS SPLICE FORM 3"/>
    <property type="match status" value="1"/>
</dbReference>
<protein>
    <recommendedName>
        <fullName evidence="4">USP domain-containing protein</fullName>
    </recommendedName>
</protein>
<dbReference type="InterPro" id="IPR038765">
    <property type="entry name" value="Papain-like_cys_pep_sf"/>
</dbReference>
<feature type="domain" description="USP" evidence="4">
    <location>
        <begin position="234"/>
        <end position="553"/>
    </location>
</feature>
<dbReference type="AlphaFoldDB" id="A0A2P6NRT8"/>
<dbReference type="InterPro" id="IPR028889">
    <property type="entry name" value="USP"/>
</dbReference>
<dbReference type="OrthoDB" id="205782at2759"/>
<keyword evidence="6" id="KW-1185">Reference proteome</keyword>
<gene>
    <name evidence="5" type="ORF">PROFUN_05236</name>
</gene>
<dbReference type="GO" id="GO:0004843">
    <property type="term" value="F:cysteine-type deubiquitinase activity"/>
    <property type="evidence" value="ECO:0007669"/>
    <property type="project" value="InterPro"/>
</dbReference>
<feature type="region of interest" description="Disordered" evidence="3">
    <location>
        <begin position="60"/>
        <end position="97"/>
    </location>
</feature>
<dbReference type="SUPFAM" id="SSF54001">
    <property type="entry name" value="Cysteine proteinases"/>
    <property type="match status" value="1"/>
</dbReference>
<organism evidence="5 6">
    <name type="scientific">Planoprotostelium fungivorum</name>
    <dbReference type="NCBI Taxonomy" id="1890364"/>
    <lineage>
        <taxon>Eukaryota</taxon>
        <taxon>Amoebozoa</taxon>
        <taxon>Evosea</taxon>
        <taxon>Variosea</taxon>
        <taxon>Cavosteliida</taxon>
        <taxon>Cavosteliaceae</taxon>
        <taxon>Planoprotostelium</taxon>
    </lineage>
</organism>
<dbReference type="CDD" id="cd14279">
    <property type="entry name" value="CUE"/>
    <property type="match status" value="1"/>
</dbReference>
<reference evidence="5 6" key="1">
    <citation type="journal article" date="2018" name="Genome Biol. Evol.">
        <title>Multiple Roots of Fruiting Body Formation in Amoebozoa.</title>
        <authorList>
            <person name="Hillmann F."/>
            <person name="Forbes G."/>
            <person name="Novohradska S."/>
            <person name="Ferling I."/>
            <person name="Riege K."/>
            <person name="Groth M."/>
            <person name="Westermann M."/>
            <person name="Marz M."/>
            <person name="Spaller T."/>
            <person name="Winckler T."/>
            <person name="Schaap P."/>
            <person name="Glockner G."/>
        </authorList>
    </citation>
    <scope>NUCLEOTIDE SEQUENCE [LARGE SCALE GENOMIC DNA]</scope>
    <source>
        <strain evidence="5 6">Jena</strain>
    </source>
</reference>
<keyword evidence="1" id="KW-0833">Ubl conjugation pathway</keyword>
<evidence type="ECO:0000256" key="2">
    <source>
        <dbReference type="ARBA" id="ARBA00022801"/>
    </source>
</evidence>
<dbReference type="PANTHER" id="PTHR22975">
    <property type="entry name" value="UBIQUITIN SPECIFIC PROTEINASE"/>
    <property type="match status" value="1"/>
</dbReference>
<dbReference type="Gene3D" id="3.90.70.10">
    <property type="entry name" value="Cysteine proteinases"/>
    <property type="match status" value="1"/>
</dbReference>
<evidence type="ECO:0000256" key="3">
    <source>
        <dbReference type="SAM" id="MobiDB-lite"/>
    </source>
</evidence>
<sequence length="624" mass="71480">MKITEEQALQHNVTTIQNLFQGTSDLSQSMIVDVLKNRHNRLEDAIDTLLTIQDCRIDTKKKHDIPPPRKYEAQKHHTSDEKDKLKEISKEPTSPKKGAVLNSARDLIFIDDNLPDHVVTSEPIRIRPIEEPVEDFMRLLGRVDDDIRTNPIFSTSPSGLEFTSIEDYTRTEERSLTTVDPHQPIPTIHTYLPHRSLSSVLSYSSLSGILPPSLPVMNMMWKQENSLMQSVMDKGLTNKSGQNNCFLNVIIQSLWHLRTFRRSFFSHQDHTHYSHIGRPDAKDRQVEDSSCPYCALETTFSAYYYGDEKVLPPDALRMAMACISSQKFQLGQTDDATELFDALLLCLHQCIRGTFDDGGSCRCLIHRIFGMELIEFMTCSCGTVSRHFPFRQFIHYIPANKLRDVRSSALIETPEGAVTSSIPFDRAARMANVRDPQKCPREGCGREAEPRCYLTNSPEVVSVCIIWPTDTPPLDMIYDILDSITPTIDPQNMFDSSNTSKLYNFRGMVCYYGKHYNAYFKNRRTHEWMVFDDTTVKMIGSWKEVRSKVFHREVLMPTGSVLNPVWERYIINVRSIALGRTNGGETYGWGYGQSFRGSHVDNIDNALPIIRESPEEWTNRRNSL</sequence>
<evidence type="ECO:0000313" key="5">
    <source>
        <dbReference type="EMBL" id="PRP86598.1"/>
    </source>
</evidence>
<proteinExistence type="predicted"/>
<evidence type="ECO:0000259" key="4">
    <source>
        <dbReference type="PROSITE" id="PS50235"/>
    </source>
</evidence>
<keyword evidence="2" id="KW-0378">Hydrolase</keyword>